<keyword evidence="2 5" id="KW-0808">Transferase</keyword>
<name>A0A7S2FMF6_9STRA</name>
<evidence type="ECO:0000256" key="4">
    <source>
        <dbReference type="ARBA" id="ARBA00023027"/>
    </source>
</evidence>
<dbReference type="PANTHER" id="PTHR21328">
    <property type="entry name" value="POLY ADP-RIBOSE POLYMERASE FAMILY, MEMBER PARP"/>
    <property type="match status" value="1"/>
</dbReference>
<evidence type="ECO:0000259" key="6">
    <source>
        <dbReference type="PROSITE" id="PS51059"/>
    </source>
</evidence>
<evidence type="ECO:0000256" key="2">
    <source>
        <dbReference type="ARBA" id="ARBA00022679"/>
    </source>
</evidence>
<accession>A0A7S2FMF6</accession>
<dbReference type="EMBL" id="HBGS01016823">
    <property type="protein sequence ID" value="CAD9401871.1"/>
    <property type="molecule type" value="Transcribed_RNA"/>
</dbReference>
<evidence type="ECO:0000256" key="5">
    <source>
        <dbReference type="RuleBase" id="RU362114"/>
    </source>
</evidence>
<dbReference type="Pfam" id="PF00644">
    <property type="entry name" value="PARP"/>
    <property type="match status" value="1"/>
</dbReference>
<keyword evidence="4 5" id="KW-0520">NAD</keyword>
<evidence type="ECO:0000256" key="1">
    <source>
        <dbReference type="ARBA" id="ARBA00022676"/>
    </source>
</evidence>
<dbReference type="InterPro" id="IPR012317">
    <property type="entry name" value="Poly(ADP-ribose)pol_cat_dom"/>
</dbReference>
<organism evidence="7">
    <name type="scientific">Octactis speculum</name>
    <dbReference type="NCBI Taxonomy" id="3111310"/>
    <lineage>
        <taxon>Eukaryota</taxon>
        <taxon>Sar</taxon>
        <taxon>Stramenopiles</taxon>
        <taxon>Ochrophyta</taxon>
        <taxon>Dictyochophyceae</taxon>
        <taxon>Dictyochales</taxon>
        <taxon>Dictyochaceae</taxon>
        <taxon>Octactis</taxon>
    </lineage>
</organism>
<gene>
    <name evidence="7" type="ORF">DSPE1174_LOCUS8832</name>
</gene>
<dbReference type="InterPro" id="IPR051838">
    <property type="entry name" value="ARTD_PARP"/>
</dbReference>
<protein>
    <recommendedName>
        <fullName evidence="5">Poly [ADP-ribose] polymerase</fullName>
        <shortName evidence="5">PARP</shortName>
        <ecNumber evidence="5">2.4.2.-</ecNumber>
    </recommendedName>
</protein>
<dbReference type="GO" id="GO:0003950">
    <property type="term" value="F:NAD+ poly-ADP-ribosyltransferase activity"/>
    <property type="evidence" value="ECO:0007669"/>
    <property type="project" value="UniProtKB-UniRule"/>
</dbReference>
<proteinExistence type="predicted"/>
<feature type="domain" description="PARP catalytic" evidence="6">
    <location>
        <begin position="1"/>
        <end position="198"/>
    </location>
</feature>
<reference evidence="7" key="1">
    <citation type="submission" date="2021-01" db="EMBL/GenBank/DDBJ databases">
        <authorList>
            <person name="Corre E."/>
            <person name="Pelletier E."/>
            <person name="Niang G."/>
            <person name="Scheremetjew M."/>
            <person name="Finn R."/>
            <person name="Kale V."/>
            <person name="Holt S."/>
            <person name="Cochrane G."/>
            <person name="Meng A."/>
            <person name="Brown T."/>
            <person name="Cohen L."/>
        </authorList>
    </citation>
    <scope>NUCLEOTIDE SEQUENCE</scope>
    <source>
        <strain evidence="7">CCMP1381</strain>
    </source>
</reference>
<evidence type="ECO:0000313" key="7">
    <source>
        <dbReference type="EMBL" id="CAD9401871.1"/>
    </source>
</evidence>
<dbReference type="GO" id="GO:0016779">
    <property type="term" value="F:nucleotidyltransferase activity"/>
    <property type="evidence" value="ECO:0007669"/>
    <property type="project" value="UniProtKB-KW"/>
</dbReference>
<dbReference type="PROSITE" id="PS51059">
    <property type="entry name" value="PARP_CATALYTIC"/>
    <property type="match status" value="1"/>
</dbReference>
<keyword evidence="1 5" id="KW-0328">Glycosyltransferase</keyword>
<dbReference type="Gene3D" id="3.90.228.10">
    <property type="match status" value="1"/>
</dbReference>
<dbReference type="SUPFAM" id="SSF56399">
    <property type="entry name" value="ADP-ribosylation"/>
    <property type="match status" value="1"/>
</dbReference>
<dbReference type="AlphaFoldDB" id="A0A7S2FMF6"/>
<keyword evidence="3" id="KW-0548">Nucleotidyltransferase</keyword>
<evidence type="ECO:0000256" key="3">
    <source>
        <dbReference type="ARBA" id="ARBA00022695"/>
    </source>
</evidence>
<sequence length="198" mass="22405">MWILTTNRAHLRPLEPHERFDEVGTEHQFVLMSAPVEREVAFQEMKSVSGSIFAWHGSGAGNWHVILRTSLKNMSGTKHMSTGQVYGAGIYFASNSSTSLGYCGKTRPVSWKNSKHFKLPMTCLALCEIINREKEFTYYPGKGAAKGKKMNDQGIYVVPQEEYVMTRFLIVNPSMRKVCDAQTIMDNARSQKKLSFLD</sequence>
<dbReference type="EC" id="2.4.2.-" evidence="5"/>